<dbReference type="EMBL" id="WIXE01018818">
    <property type="protein sequence ID" value="KAK5970582.1"/>
    <property type="molecule type" value="Genomic_DNA"/>
</dbReference>
<keyword evidence="2" id="KW-1185">Reference proteome</keyword>
<protein>
    <submittedName>
        <fullName evidence="1">Uncharacterized protein</fullName>
    </submittedName>
</protein>
<sequence length="88" mass="10341">MFSRNIAMAYVDSRTLELGRRLLSTLAQNNQSYSDENTLREDQVSYQAIMSFSTPIRFLLDKMQYDAKLYVRPMFFFVPMSKVKRVVA</sequence>
<accession>A0AAN8F1S2</accession>
<gene>
    <name evidence="1" type="ORF">GCK32_018928</name>
</gene>
<reference evidence="1 2" key="1">
    <citation type="submission" date="2019-10" db="EMBL/GenBank/DDBJ databases">
        <title>Assembly and Annotation for the nematode Trichostrongylus colubriformis.</title>
        <authorList>
            <person name="Martin J."/>
        </authorList>
    </citation>
    <scope>NUCLEOTIDE SEQUENCE [LARGE SCALE GENOMIC DNA]</scope>
    <source>
        <strain evidence="1">G859</strain>
        <tissue evidence="1">Whole worm</tissue>
    </source>
</reference>
<name>A0AAN8F1S2_TRICO</name>
<dbReference type="AlphaFoldDB" id="A0AAN8F1S2"/>
<comment type="caution">
    <text evidence="1">The sequence shown here is derived from an EMBL/GenBank/DDBJ whole genome shotgun (WGS) entry which is preliminary data.</text>
</comment>
<evidence type="ECO:0000313" key="2">
    <source>
        <dbReference type="Proteomes" id="UP001331761"/>
    </source>
</evidence>
<proteinExistence type="predicted"/>
<organism evidence="1 2">
    <name type="scientific">Trichostrongylus colubriformis</name>
    <name type="common">Black scour worm</name>
    <dbReference type="NCBI Taxonomy" id="6319"/>
    <lineage>
        <taxon>Eukaryota</taxon>
        <taxon>Metazoa</taxon>
        <taxon>Ecdysozoa</taxon>
        <taxon>Nematoda</taxon>
        <taxon>Chromadorea</taxon>
        <taxon>Rhabditida</taxon>
        <taxon>Rhabditina</taxon>
        <taxon>Rhabditomorpha</taxon>
        <taxon>Strongyloidea</taxon>
        <taxon>Trichostrongylidae</taxon>
        <taxon>Trichostrongylus</taxon>
    </lineage>
</organism>
<evidence type="ECO:0000313" key="1">
    <source>
        <dbReference type="EMBL" id="KAK5970582.1"/>
    </source>
</evidence>
<dbReference type="Proteomes" id="UP001331761">
    <property type="component" value="Unassembled WGS sequence"/>
</dbReference>